<evidence type="ECO:0000313" key="2">
    <source>
        <dbReference type="EMBL" id="KAJ8881000.1"/>
    </source>
</evidence>
<sequence length="445" mass="48868">MLASHKSEPGLIPGRVAPGFSHAGSVPSGFFEDLPFPPPFRSDAAPYSPQSPSSALKISMLRAAQITSLALHPSSFLHLASKSAHFTVKGKKARLGKNATRSEAGCPSHVTRISTGVCVCVCAGGHDDSVPTQTRRPDSRRARAFVCKHDERSPSVCPARASEVRNLRRRMPDGPGRIFVMPAYGAVRVPPSRVHTDTDSSSAGGNEVVSLSSGHSFHALSTFTKLSWTEAKGYMMYEDFYRSVTVRKMAVQETKLSLESWNNFNYKEPKIIEKDGENTSQLAKSDKPLKSRRGRSEERVEQRRNARTGETGNPRGNPPVQRHRPTRYPHAEIWGRTPPEIEPDSPCWEASSLTSSPPRPRQNRACASFCTPGWPCRGVIARRRSGVSTFGGLLPRNRCRCRHMINTPDLHHDDYRSVSGGFLLGSSSVGNVADVAISQWVSSRC</sequence>
<feature type="compositionally biased region" description="Basic and acidic residues" evidence="1">
    <location>
        <begin position="284"/>
        <end position="304"/>
    </location>
</feature>
<proteinExistence type="predicted"/>
<evidence type="ECO:0000256" key="1">
    <source>
        <dbReference type="SAM" id="MobiDB-lite"/>
    </source>
</evidence>
<reference evidence="2 3" key="1">
    <citation type="submission" date="2023-02" db="EMBL/GenBank/DDBJ databases">
        <title>LHISI_Scaffold_Assembly.</title>
        <authorList>
            <person name="Stuart O.P."/>
            <person name="Cleave R."/>
            <person name="Magrath M.J.L."/>
            <person name="Mikheyev A.S."/>
        </authorList>
    </citation>
    <scope>NUCLEOTIDE SEQUENCE [LARGE SCALE GENOMIC DNA]</scope>
    <source>
        <strain evidence="2">Daus_M_001</strain>
        <tissue evidence="2">Leg muscle</tissue>
    </source>
</reference>
<organism evidence="2 3">
    <name type="scientific">Dryococelus australis</name>
    <dbReference type="NCBI Taxonomy" id="614101"/>
    <lineage>
        <taxon>Eukaryota</taxon>
        <taxon>Metazoa</taxon>
        <taxon>Ecdysozoa</taxon>
        <taxon>Arthropoda</taxon>
        <taxon>Hexapoda</taxon>
        <taxon>Insecta</taxon>
        <taxon>Pterygota</taxon>
        <taxon>Neoptera</taxon>
        <taxon>Polyneoptera</taxon>
        <taxon>Phasmatodea</taxon>
        <taxon>Verophasmatodea</taxon>
        <taxon>Anareolatae</taxon>
        <taxon>Phasmatidae</taxon>
        <taxon>Eurycanthinae</taxon>
        <taxon>Dryococelus</taxon>
    </lineage>
</organism>
<keyword evidence="3" id="KW-1185">Reference proteome</keyword>
<protein>
    <submittedName>
        <fullName evidence="2">Uncharacterized protein</fullName>
    </submittedName>
</protein>
<evidence type="ECO:0000313" key="3">
    <source>
        <dbReference type="Proteomes" id="UP001159363"/>
    </source>
</evidence>
<feature type="region of interest" description="Disordered" evidence="1">
    <location>
        <begin position="275"/>
        <end position="339"/>
    </location>
</feature>
<dbReference type="EMBL" id="JARBHB010000006">
    <property type="protein sequence ID" value="KAJ8881000.1"/>
    <property type="molecule type" value="Genomic_DNA"/>
</dbReference>
<gene>
    <name evidence="2" type="ORF">PR048_017473</name>
</gene>
<comment type="caution">
    <text evidence="2">The sequence shown here is derived from an EMBL/GenBank/DDBJ whole genome shotgun (WGS) entry which is preliminary data.</text>
</comment>
<dbReference type="Proteomes" id="UP001159363">
    <property type="component" value="Chromosome 5"/>
</dbReference>
<name>A0ABQ9H9Q2_9NEOP</name>
<accession>A0ABQ9H9Q2</accession>